<evidence type="ECO:0008006" key="3">
    <source>
        <dbReference type="Google" id="ProtNLM"/>
    </source>
</evidence>
<keyword evidence="2" id="KW-1185">Reference proteome</keyword>
<name>A0ABV2E7R9_9STAP</name>
<comment type="caution">
    <text evidence="1">The sequence shown here is derived from an EMBL/GenBank/DDBJ whole genome shotgun (WGS) entry which is preliminary data.</text>
</comment>
<evidence type="ECO:0000313" key="2">
    <source>
        <dbReference type="Proteomes" id="UP001549019"/>
    </source>
</evidence>
<organism evidence="1 2">
    <name type="scientific">Salinicoccus halitifaciens</name>
    <dbReference type="NCBI Taxonomy" id="1073415"/>
    <lineage>
        <taxon>Bacteria</taxon>
        <taxon>Bacillati</taxon>
        <taxon>Bacillota</taxon>
        <taxon>Bacilli</taxon>
        <taxon>Bacillales</taxon>
        <taxon>Staphylococcaceae</taxon>
        <taxon>Salinicoccus</taxon>
    </lineage>
</organism>
<gene>
    <name evidence="1" type="ORF">ABHD89_000856</name>
</gene>
<accession>A0ABV2E7R9</accession>
<dbReference type="Proteomes" id="UP001549019">
    <property type="component" value="Unassembled WGS sequence"/>
</dbReference>
<evidence type="ECO:0000313" key="1">
    <source>
        <dbReference type="EMBL" id="MET3110468.1"/>
    </source>
</evidence>
<dbReference type="EMBL" id="JBDZDV010000001">
    <property type="protein sequence ID" value="MET3110468.1"/>
    <property type="molecule type" value="Genomic_DNA"/>
</dbReference>
<sequence>MASEITISAYQGKQGSLNPDISLYGTVISESATVMGRNKGKGVRSKKE</sequence>
<proteinExistence type="predicted"/>
<protein>
    <recommendedName>
        <fullName evidence="3">Type VI secretion system tube protein Hcp</fullName>
    </recommendedName>
</protein>
<reference evidence="1 2" key="1">
    <citation type="submission" date="2024-05" db="EMBL/GenBank/DDBJ databases">
        <title>Genomic Encyclopedia of Type Strains, Phase IV (KMG-IV): sequencing the most valuable type-strain genomes for metagenomic binning, comparative biology and taxonomic classification.</title>
        <authorList>
            <person name="Goeker M."/>
        </authorList>
    </citation>
    <scope>NUCLEOTIDE SEQUENCE [LARGE SCALE GENOMIC DNA]</scope>
    <source>
        <strain evidence="1 2">DSM 25286</strain>
    </source>
</reference>